<dbReference type="EMBL" id="JBHSUA010000006">
    <property type="protein sequence ID" value="MFC6395609.1"/>
    <property type="molecule type" value="Genomic_DNA"/>
</dbReference>
<evidence type="ECO:0000313" key="1">
    <source>
        <dbReference type="EMBL" id="MFC6395609.1"/>
    </source>
</evidence>
<protein>
    <submittedName>
        <fullName evidence="1">DUF2997 domain-containing protein</fullName>
    </submittedName>
</protein>
<gene>
    <name evidence="1" type="ORF">ACFP57_01180</name>
</gene>
<dbReference type="Proteomes" id="UP001596266">
    <property type="component" value="Unassembled WGS sequence"/>
</dbReference>
<proteinExistence type="predicted"/>
<dbReference type="Pfam" id="PF11211">
    <property type="entry name" value="DUF2997"/>
    <property type="match status" value="1"/>
</dbReference>
<dbReference type="InterPro" id="IPR021375">
    <property type="entry name" value="DUF2997"/>
</dbReference>
<reference evidence="2" key="1">
    <citation type="journal article" date="2019" name="Int. J. Syst. Evol. Microbiol.">
        <title>The Global Catalogue of Microorganisms (GCM) 10K type strain sequencing project: providing services to taxonomists for standard genome sequencing and annotation.</title>
        <authorList>
            <consortium name="The Broad Institute Genomics Platform"/>
            <consortium name="The Broad Institute Genome Sequencing Center for Infectious Disease"/>
            <person name="Wu L."/>
            <person name="Ma J."/>
        </authorList>
    </citation>
    <scope>NUCLEOTIDE SEQUENCE [LARGE SCALE GENOMIC DNA]</scope>
    <source>
        <strain evidence="2">CGMCC 1.15277</strain>
    </source>
</reference>
<organism evidence="1 2">
    <name type="scientific">Luteococcus sanguinis</name>
    <dbReference type="NCBI Taxonomy" id="174038"/>
    <lineage>
        <taxon>Bacteria</taxon>
        <taxon>Bacillati</taxon>
        <taxon>Actinomycetota</taxon>
        <taxon>Actinomycetes</taxon>
        <taxon>Propionibacteriales</taxon>
        <taxon>Propionibacteriaceae</taxon>
        <taxon>Luteococcus</taxon>
    </lineage>
</organism>
<sequence length="70" mass="7729">MKRLTVTIRPDGSILADAQDRPGPSCLEAIDDLKRMTGGQIVESRATASFYGTETEQVDQLNLTYRQDLA</sequence>
<keyword evidence="2" id="KW-1185">Reference proteome</keyword>
<comment type="caution">
    <text evidence="1">The sequence shown here is derived from an EMBL/GenBank/DDBJ whole genome shotgun (WGS) entry which is preliminary data.</text>
</comment>
<evidence type="ECO:0000313" key="2">
    <source>
        <dbReference type="Proteomes" id="UP001596266"/>
    </source>
</evidence>
<dbReference type="RefSeq" id="WP_343886352.1">
    <property type="nucleotide sequence ID" value="NZ_BAAAKI010000014.1"/>
</dbReference>
<name>A0ABW1WWL9_9ACTN</name>
<accession>A0ABW1WWL9</accession>